<sequence>MIAAECRRRNDDFQTAFPALAACSLQWIRERFAAGQSPAA</sequence>
<dbReference type="RefSeq" id="WP_272606687.1">
    <property type="nucleotide sequence ID" value="NZ_CP116766.1"/>
</dbReference>
<reference evidence="1 2" key="1">
    <citation type="submission" date="2023-01" db="EMBL/GenBank/DDBJ databases">
        <authorList>
            <person name="Yang C."/>
        </authorList>
    </citation>
    <scope>NUCLEOTIDE SEQUENCE [LARGE SCALE GENOMIC DNA]</scope>
    <source>
        <strain evidence="1 2">ZJ106</strain>
    </source>
</reference>
<gene>
    <name evidence="1" type="ORF">PJU73_05935</name>
</gene>
<proteinExistence type="predicted"/>
<evidence type="ECO:0000313" key="2">
    <source>
        <dbReference type="Proteomes" id="UP001221268"/>
    </source>
</evidence>
<dbReference type="EMBL" id="CP116766">
    <property type="protein sequence ID" value="WCL70903.1"/>
    <property type="molecule type" value="Genomic_DNA"/>
</dbReference>
<dbReference type="Proteomes" id="UP001221268">
    <property type="component" value="Chromosome"/>
</dbReference>
<organism evidence="1 2">
    <name type="scientific">Neisseria lisongii</name>
    <dbReference type="NCBI Taxonomy" id="2912188"/>
    <lineage>
        <taxon>Bacteria</taxon>
        <taxon>Pseudomonadati</taxon>
        <taxon>Pseudomonadota</taxon>
        <taxon>Betaproteobacteria</taxon>
        <taxon>Neisseriales</taxon>
        <taxon>Neisseriaceae</taxon>
        <taxon>Neisseria</taxon>
    </lineage>
</organism>
<accession>A0ABY7RHL6</accession>
<keyword evidence="2" id="KW-1185">Reference proteome</keyword>
<evidence type="ECO:0000313" key="1">
    <source>
        <dbReference type="EMBL" id="WCL70903.1"/>
    </source>
</evidence>
<protein>
    <recommendedName>
        <fullName evidence="3">Transposase</fullName>
    </recommendedName>
</protein>
<evidence type="ECO:0008006" key="3">
    <source>
        <dbReference type="Google" id="ProtNLM"/>
    </source>
</evidence>
<name>A0ABY7RHL6_9NEIS</name>
<dbReference type="PROSITE" id="PS51257">
    <property type="entry name" value="PROKAR_LIPOPROTEIN"/>
    <property type="match status" value="1"/>
</dbReference>